<sequence>METQRTDSAGLVPAPDRSAQMFPEASQFSIRGSHFMNVSGDVNINPPPTAVVHRPPAETITTTGDTQYTPGGCYCNQMLFRGRGFPLYVPAPRGNLPAEYGRQGVSIGDVGRVTPEGVFDFFFNLYLPADHPINDNDVPDNFTPLTGYDAKSILPLDYLPEDFVSTPDSVRRIDLPSQQEFEDFLLEGSGSRGAVLAMPFGSHAEKLGNSLEQMLEYARANAESWYQHSNGTRGRRLSNGSLYLITGWEKARAWGMASFQNAAGQSPFRLAFQPVFDGNTGAYKYRWTASGPARTRTSGQIPAEDAPLNQTVFIHGFSISLGTGIWGKLFKGVEISQIVDSRSGQANRDYISFGSQGFSFSWSFGFLSGGGSTGGKQYRREDPASTDAVKISDLAPVQNFFHPSHVINNYMLQKFPDAAVVMSHDDDWRDILRVDNANQDAVSLLKRACEGFSLEESNGLITIRRSRDKSEEDVAMVLPSEDIRGAESSMGAGNDMDYQEDTQPQLACTSPPCPCICGGIRHSIVPELDEYRQLEDISLELAPPIKMWYLLTMRAFAGEETNPVKWHCGRVQHQSMFQLQTS</sequence>
<dbReference type="EMBL" id="JARKIF010000001">
    <property type="protein sequence ID" value="KAJ7649658.1"/>
    <property type="molecule type" value="Genomic_DNA"/>
</dbReference>
<evidence type="ECO:0000313" key="1">
    <source>
        <dbReference type="EMBL" id="KAJ7649658.1"/>
    </source>
</evidence>
<protein>
    <submittedName>
        <fullName evidence="1">Uncharacterized protein</fullName>
    </submittedName>
</protein>
<proteinExistence type="predicted"/>
<dbReference type="AlphaFoldDB" id="A0AAD7CHR9"/>
<comment type="caution">
    <text evidence="1">The sequence shown here is derived from an EMBL/GenBank/DDBJ whole genome shotgun (WGS) entry which is preliminary data.</text>
</comment>
<gene>
    <name evidence="1" type="ORF">FB45DRAFT_1017126</name>
</gene>
<organism evidence="1 2">
    <name type="scientific">Roridomyces roridus</name>
    <dbReference type="NCBI Taxonomy" id="1738132"/>
    <lineage>
        <taxon>Eukaryota</taxon>
        <taxon>Fungi</taxon>
        <taxon>Dikarya</taxon>
        <taxon>Basidiomycota</taxon>
        <taxon>Agaricomycotina</taxon>
        <taxon>Agaricomycetes</taxon>
        <taxon>Agaricomycetidae</taxon>
        <taxon>Agaricales</taxon>
        <taxon>Marasmiineae</taxon>
        <taxon>Mycenaceae</taxon>
        <taxon>Roridomyces</taxon>
    </lineage>
</organism>
<accession>A0AAD7CHR9</accession>
<reference evidence="1" key="1">
    <citation type="submission" date="2023-03" db="EMBL/GenBank/DDBJ databases">
        <title>Massive genome expansion in bonnet fungi (Mycena s.s.) driven by repeated elements and novel gene families across ecological guilds.</title>
        <authorList>
            <consortium name="Lawrence Berkeley National Laboratory"/>
            <person name="Harder C.B."/>
            <person name="Miyauchi S."/>
            <person name="Viragh M."/>
            <person name="Kuo A."/>
            <person name="Thoen E."/>
            <person name="Andreopoulos B."/>
            <person name="Lu D."/>
            <person name="Skrede I."/>
            <person name="Drula E."/>
            <person name="Henrissat B."/>
            <person name="Morin E."/>
            <person name="Kohler A."/>
            <person name="Barry K."/>
            <person name="LaButti K."/>
            <person name="Morin E."/>
            <person name="Salamov A."/>
            <person name="Lipzen A."/>
            <person name="Mereny Z."/>
            <person name="Hegedus B."/>
            <person name="Baldrian P."/>
            <person name="Stursova M."/>
            <person name="Weitz H."/>
            <person name="Taylor A."/>
            <person name="Grigoriev I.V."/>
            <person name="Nagy L.G."/>
            <person name="Martin F."/>
            <person name="Kauserud H."/>
        </authorList>
    </citation>
    <scope>NUCLEOTIDE SEQUENCE</scope>
    <source>
        <strain evidence="1">9284</strain>
    </source>
</reference>
<dbReference type="Proteomes" id="UP001221142">
    <property type="component" value="Unassembled WGS sequence"/>
</dbReference>
<name>A0AAD7CHR9_9AGAR</name>
<evidence type="ECO:0000313" key="2">
    <source>
        <dbReference type="Proteomes" id="UP001221142"/>
    </source>
</evidence>
<keyword evidence="2" id="KW-1185">Reference proteome</keyword>